<reference evidence="3" key="2">
    <citation type="journal article" date="2024" name="Nature">
        <title>Anoxygenic phototroph of the Chloroflexota uses a type I reaction centre.</title>
        <authorList>
            <person name="Tsuji J.M."/>
            <person name="Shaw N.A."/>
            <person name="Nagashima S."/>
            <person name="Venkiteswaran J.J."/>
            <person name="Schiff S.L."/>
            <person name="Watanabe T."/>
            <person name="Fukui M."/>
            <person name="Hanada S."/>
            <person name="Tank M."/>
            <person name="Neufeld J.D."/>
        </authorList>
    </citation>
    <scope>NUCLEOTIDE SEQUENCE</scope>
    <source>
        <strain evidence="3">L227-S17</strain>
    </source>
</reference>
<sequence>MATRQKPPKPGTVTRGRDIPEIVEYNKPSFWKYFWIILLAGIILFTLGYGVWRLMGGSFKPQPVGDCADAAKRGVVLDPVTANPTDFTAQLKYADFEYGCREFAGSITNYSKAVQVAGQPNATISKADRLKAQLGLGFSYFYNQNTKEAQTELKKYLDEEPDNTLALYVYGYALKADDPAKAIEQWQKVIKLAPSGDNLAVQSQKAIDETKTK</sequence>
<proteinExistence type="predicted"/>
<dbReference type="SUPFAM" id="SSF48452">
    <property type="entry name" value="TPR-like"/>
    <property type="match status" value="1"/>
</dbReference>
<keyword evidence="5" id="KW-1185">Reference proteome</keyword>
<dbReference type="EMBL" id="CP128400">
    <property type="protein sequence ID" value="WJW68996.1"/>
    <property type="molecule type" value="Genomic_DNA"/>
</dbReference>
<dbReference type="AlphaFoldDB" id="A0A8T7MA51"/>
<accession>A0A8T7MA51</accession>
<keyword evidence="1" id="KW-0472">Membrane</keyword>
<evidence type="ECO:0000313" key="3">
    <source>
        <dbReference type="EMBL" id="WJW68996.1"/>
    </source>
</evidence>
<dbReference type="Proteomes" id="UP000521676">
    <property type="component" value="Unassembled WGS sequence"/>
</dbReference>
<organism evidence="2 4">
    <name type="scientific">Candidatus Chlorohelix allophototropha</name>
    <dbReference type="NCBI Taxonomy" id="3003348"/>
    <lineage>
        <taxon>Bacteria</taxon>
        <taxon>Bacillati</taxon>
        <taxon>Chloroflexota</taxon>
        <taxon>Chloroflexia</taxon>
        <taxon>Candidatus Chloroheliales</taxon>
        <taxon>Candidatus Chloroheliaceae</taxon>
        <taxon>Candidatus Chlorohelix</taxon>
    </lineage>
</organism>
<evidence type="ECO:0000313" key="2">
    <source>
        <dbReference type="EMBL" id="NWJ49068.1"/>
    </source>
</evidence>
<dbReference type="EMBL" id="JACATZ010000003">
    <property type="protein sequence ID" value="NWJ49068.1"/>
    <property type="molecule type" value="Genomic_DNA"/>
</dbReference>
<name>A0A8T7MA51_9CHLR</name>
<dbReference type="InterPro" id="IPR011990">
    <property type="entry name" value="TPR-like_helical_dom_sf"/>
</dbReference>
<evidence type="ECO:0000256" key="1">
    <source>
        <dbReference type="SAM" id="Phobius"/>
    </source>
</evidence>
<keyword evidence="1" id="KW-1133">Transmembrane helix</keyword>
<keyword evidence="1" id="KW-0812">Transmembrane</keyword>
<protein>
    <submittedName>
        <fullName evidence="2">Tetratricopeptide repeat protein</fullName>
    </submittedName>
</protein>
<evidence type="ECO:0000313" key="5">
    <source>
        <dbReference type="Proteomes" id="UP001431572"/>
    </source>
</evidence>
<dbReference type="Gene3D" id="1.25.40.10">
    <property type="entry name" value="Tetratricopeptide repeat domain"/>
    <property type="match status" value="1"/>
</dbReference>
<dbReference type="InterPro" id="IPR019734">
    <property type="entry name" value="TPR_rpt"/>
</dbReference>
<dbReference type="Proteomes" id="UP001431572">
    <property type="component" value="Chromosome 2"/>
</dbReference>
<evidence type="ECO:0000313" key="4">
    <source>
        <dbReference type="Proteomes" id="UP000521676"/>
    </source>
</evidence>
<dbReference type="Pfam" id="PF13174">
    <property type="entry name" value="TPR_6"/>
    <property type="match status" value="1"/>
</dbReference>
<dbReference type="RefSeq" id="WP_341470899.1">
    <property type="nucleotide sequence ID" value="NZ_CP128400.1"/>
</dbReference>
<reference evidence="2 4" key="1">
    <citation type="submission" date="2020-06" db="EMBL/GenBank/DDBJ databases">
        <title>Anoxygenic phototrophic Chloroflexota member uses a Type I reaction center.</title>
        <authorList>
            <person name="Tsuji J.M."/>
            <person name="Shaw N.A."/>
            <person name="Nagashima S."/>
            <person name="Venkiteswaran J."/>
            <person name="Schiff S.L."/>
            <person name="Hanada S."/>
            <person name="Tank M."/>
            <person name="Neufeld J.D."/>
        </authorList>
    </citation>
    <scope>NUCLEOTIDE SEQUENCE [LARGE SCALE GENOMIC DNA]</scope>
    <source>
        <strain evidence="2">L227-S17</strain>
    </source>
</reference>
<gene>
    <name evidence="2" type="ORF">HXX08_24690</name>
    <name evidence="3" type="ORF">OZ401_002587</name>
</gene>
<feature type="transmembrane region" description="Helical" evidence="1">
    <location>
        <begin position="33"/>
        <end position="52"/>
    </location>
</feature>